<sequence length="66" mass="7714">MLFCNTGNISAAFLLEDKKSRRYIECVFLPVRHDTETWRGPGWNGNSVFPGVMVLQQWMDSFVFRN</sequence>
<dbReference type="EMBL" id="PJLB01000004">
    <property type="protein sequence ID" value="PND05146.1"/>
    <property type="molecule type" value="Genomic_DNA"/>
</dbReference>
<dbReference type="AlphaFoldDB" id="A0AAX0WN46"/>
<accession>A0AAX0WN46</accession>
<comment type="caution">
    <text evidence="1">The sequence shown here is derived from an EMBL/GenBank/DDBJ whole genome shotgun (WGS) entry which is preliminary data.</text>
</comment>
<name>A0AAX0WN46_9BACT</name>
<evidence type="ECO:0000313" key="2">
    <source>
        <dbReference type="Proteomes" id="UP000236075"/>
    </source>
</evidence>
<protein>
    <submittedName>
        <fullName evidence="1">Uncharacterized protein</fullName>
    </submittedName>
</protein>
<reference evidence="1 2" key="1">
    <citation type="journal article" date="2017" name="BMC Genomics">
        <title>Genome sequencing of 39 Akkermansia muciniphila isolates reveals its population structure, genomic and functional diverisity, and global distribution in mammalian gut microbiotas.</title>
        <authorList>
            <person name="Guo X."/>
            <person name="Li S."/>
            <person name="Zhang J."/>
            <person name="Wu F."/>
            <person name="Li X."/>
            <person name="Wu D."/>
            <person name="Zhang M."/>
            <person name="Ou Z."/>
            <person name="Jie Z."/>
            <person name="Yan Q."/>
            <person name="Li P."/>
            <person name="Yi J."/>
            <person name="Peng Y."/>
        </authorList>
    </citation>
    <scope>NUCLEOTIDE SEQUENCE [LARGE SCALE GENOMIC DNA]</scope>
    <source>
        <strain evidence="1 2">GP28</strain>
    </source>
</reference>
<proteinExistence type="predicted"/>
<gene>
    <name evidence="1" type="ORF">CXT95_01640</name>
</gene>
<dbReference type="Proteomes" id="UP000236075">
    <property type="component" value="Unassembled WGS sequence"/>
</dbReference>
<organism evidence="1 2">
    <name type="scientific">Akkermansia muciniphila</name>
    <dbReference type="NCBI Taxonomy" id="239935"/>
    <lineage>
        <taxon>Bacteria</taxon>
        <taxon>Pseudomonadati</taxon>
        <taxon>Verrucomicrobiota</taxon>
        <taxon>Verrucomicrobiia</taxon>
        <taxon>Verrucomicrobiales</taxon>
        <taxon>Akkermansiaceae</taxon>
        <taxon>Akkermansia</taxon>
    </lineage>
</organism>
<evidence type="ECO:0000313" key="1">
    <source>
        <dbReference type="EMBL" id="PND05146.1"/>
    </source>
</evidence>